<reference evidence="1 2" key="2">
    <citation type="journal article" date="2022" name="Mol. Ecol. Resour.">
        <title>The genomes of chicory, endive, great burdock and yacon provide insights into Asteraceae paleo-polyploidization history and plant inulin production.</title>
        <authorList>
            <person name="Fan W."/>
            <person name="Wang S."/>
            <person name="Wang H."/>
            <person name="Wang A."/>
            <person name="Jiang F."/>
            <person name="Liu H."/>
            <person name="Zhao H."/>
            <person name="Xu D."/>
            <person name="Zhang Y."/>
        </authorList>
    </citation>
    <scope>NUCLEOTIDE SEQUENCE [LARGE SCALE GENOMIC DNA]</scope>
    <source>
        <strain evidence="2">cv. Yunnan</strain>
        <tissue evidence="1">Leaves</tissue>
    </source>
</reference>
<name>A0ACB9I1B6_9ASTR</name>
<organism evidence="1 2">
    <name type="scientific">Smallanthus sonchifolius</name>
    <dbReference type="NCBI Taxonomy" id="185202"/>
    <lineage>
        <taxon>Eukaryota</taxon>
        <taxon>Viridiplantae</taxon>
        <taxon>Streptophyta</taxon>
        <taxon>Embryophyta</taxon>
        <taxon>Tracheophyta</taxon>
        <taxon>Spermatophyta</taxon>
        <taxon>Magnoliopsida</taxon>
        <taxon>eudicotyledons</taxon>
        <taxon>Gunneridae</taxon>
        <taxon>Pentapetalae</taxon>
        <taxon>asterids</taxon>
        <taxon>campanulids</taxon>
        <taxon>Asterales</taxon>
        <taxon>Asteraceae</taxon>
        <taxon>Asteroideae</taxon>
        <taxon>Heliantheae alliance</taxon>
        <taxon>Millerieae</taxon>
        <taxon>Smallanthus</taxon>
    </lineage>
</organism>
<proteinExistence type="predicted"/>
<dbReference type="EMBL" id="CM042027">
    <property type="protein sequence ID" value="KAI3801795.1"/>
    <property type="molecule type" value="Genomic_DNA"/>
</dbReference>
<protein>
    <submittedName>
        <fullName evidence="1">Uncharacterized protein</fullName>
    </submittedName>
</protein>
<comment type="caution">
    <text evidence="1">The sequence shown here is derived from an EMBL/GenBank/DDBJ whole genome shotgun (WGS) entry which is preliminary data.</text>
</comment>
<evidence type="ECO:0000313" key="1">
    <source>
        <dbReference type="EMBL" id="KAI3801795.1"/>
    </source>
</evidence>
<sequence length="343" mass="39256">MDESQSPGNHDSLNKQVQEIAEDCDQLPERYIRQQDKEYGNVTNYAAASSPAKIPVIDVSLLTSSPLELDKLKSAVTTWGCFQAVNHGIESSFLEKVREIGELFFKLSADEKKKYLREEDDVDGYGNDMVFSDDQILDWADRLYLTVLPKDQRKFQFWPQNPTHFRETLDEYSSKIELIYQVTLKALARSLNLEEDCFLNQYGTTEKKSARFNYYPPCPWTEKVLGVKPHADSSAITLLLQDKEVEGLQLLKDGQWVGVPVVPDALTINVGDQIEIMSNGIFSSKAGDQLMLARSDYVQKRVFSYDLECLYVNISNTLMWKKPVADVEERGRREDGAERRKVR</sequence>
<accession>A0ACB9I1B6</accession>
<reference evidence="2" key="1">
    <citation type="journal article" date="2022" name="Mol. Ecol. Resour.">
        <title>The genomes of chicory, endive, great burdock and yacon provide insights into Asteraceae palaeo-polyploidization history and plant inulin production.</title>
        <authorList>
            <person name="Fan W."/>
            <person name="Wang S."/>
            <person name="Wang H."/>
            <person name="Wang A."/>
            <person name="Jiang F."/>
            <person name="Liu H."/>
            <person name="Zhao H."/>
            <person name="Xu D."/>
            <person name="Zhang Y."/>
        </authorList>
    </citation>
    <scope>NUCLEOTIDE SEQUENCE [LARGE SCALE GENOMIC DNA]</scope>
    <source>
        <strain evidence="2">cv. Yunnan</strain>
    </source>
</reference>
<dbReference type="Proteomes" id="UP001056120">
    <property type="component" value="Linkage Group LG10"/>
</dbReference>
<keyword evidence="2" id="KW-1185">Reference proteome</keyword>
<gene>
    <name evidence="1" type="ORF">L1987_29910</name>
</gene>
<evidence type="ECO:0000313" key="2">
    <source>
        <dbReference type="Proteomes" id="UP001056120"/>
    </source>
</evidence>